<evidence type="ECO:0000313" key="2">
    <source>
        <dbReference type="Proteomes" id="UP001380953"/>
    </source>
</evidence>
<name>A0ACC6PET9_9BACL</name>
<gene>
    <name evidence="1" type="ORF">WKI47_15990</name>
</gene>
<keyword evidence="1" id="KW-0808">Transferase</keyword>
<evidence type="ECO:0000313" key="1">
    <source>
        <dbReference type="EMBL" id="MEJ8305410.1"/>
    </source>
</evidence>
<dbReference type="Proteomes" id="UP001380953">
    <property type="component" value="Unassembled WGS sequence"/>
</dbReference>
<organism evidence="1 2">
    <name type="scientific">Saccharibacillus sacchari</name>
    <dbReference type="NCBI Taxonomy" id="456493"/>
    <lineage>
        <taxon>Bacteria</taxon>
        <taxon>Bacillati</taxon>
        <taxon>Bacillota</taxon>
        <taxon>Bacilli</taxon>
        <taxon>Bacillales</taxon>
        <taxon>Paenibacillaceae</taxon>
        <taxon>Saccharibacillus</taxon>
    </lineage>
</organism>
<accession>A0ACC6PET9</accession>
<comment type="caution">
    <text evidence="1">The sequence shown here is derived from an EMBL/GenBank/DDBJ whole genome shotgun (WGS) entry which is preliminary data.</text>
</comment>
<protein>
    <submittedName>
        <fullName evidence="1">4'-phosphopantetheinyl transferase superfamily protein</fullName>
    </submittedName>
</protein>
<reference evidence="1" key="1">
    <citation type="submission" date="2024-03" db="EMBL/GenBank/DDBJ databases">
        <title>Whole genome sequecning of epiphytes from Marcgravia umbellata leaves.</title>
        <authorList>
            <person name="Kumar G."/>
            <person name="Savka M.A."/>
        </authorList>
    </citation>
    <scope>NUCLEOTIDE SEQUENCE</scope>
    <source>
        <strain evidence="1">RIT_BL5</strain>
    </source>
</reference>
<dbReference type="EMBL" id="JBBKAR010000043">
    <property type="protein sequence ID" value="MEJ8305410.1"/>
    <property type="molecule type" value="Genomic_DNA"/>
</dbReference>
<sequence length="228" mass="26382">MTKIYMLQVPERLESGRLRRLERYVSREKKERLARFRQDADVSRTLFADLLIRRLIMSGHGLRNDEIRFDAGPFGKPSVIGLPGFEFNLSHAGNRVVCAVGNQQIGVDIERIAPIEFGIAQQFFAREEYEQLLRAEPGDRLTLFYELWTIKESYIKMTGRGLQIPLDSFRVCRENDGIALYEQQRKLLCRARNYEVGDEYKLTLCTTSDFLPDAPLFCSAEELETAFD</sequence>
<proteinExistence type="predicted"/>
<keyword evidence="2" id="KW-1185">Reference proteome</keyword>